<dbReference type="MEROPS" id="S33.A42"/>
<dbReference type="GO" id="GO:0004623">
    <property type="term" value="F:phospholipase A2 activity"/>
    <property type="evidence" value="ECO:0007669"/>
    <property type="project" value="TreeGrafter"/>
</dbReference>
<sequence>MSKPVVGKTTPPRLLSRLIRSMVQSNSNKDTINISAFKTWTSHLSSSWNTVEQLKMLQAKLMNQIEVEGTMTNEMVNDELNQWSFYNNNTSTVTIPTLLLHGYAASSMSFYRTFAPLSNNFKNLYAIDLPANGLSVAIPLKITKQRKRLYEVKYKENNKFSISYPVPIEEQKPLIEQYENYYLDAMRSWQVANNIEKFNLVGHSFGGYFSFKYALRFPDSINKLCLVSPLGMESNIFSIHNKFEENKIYNVNLTDPTSPFYGKKFQIPNYLFENQLDVIRKLGPFGARLCWNYILSAYKRVPSMEYKEYLFELFYGNRQVSPILCELFTNLLTRNLLARDPILDSIDQLQLSNVLVMYGEHDWMNRYAGYCMVSRLNNIRRTPNTAQYLQVPAAGHNLFLDNPEYFSSALASFFKE</sequence>
<dbReference type="GO" id="GO:0006654">
    <property type="term" value="P:phosphatidic acid biosynthetic process"/>
    <property type="evidence" value="ECO:0007669"/>
    <property type="project" value="TreeGrafter"/>
</dbReference>
<evidence type="ECO:0000313" key="2">
    <source>
        <dbReference type="EMBL" id="CCD27013.1"/>
    </source>
</evidence>
<proteinExistence type="predicted"/>
<organism evidence="2 3">
    <name type="scientific">Naumovozyma dairenensis (strain ATCC 10597 / BCRC 20456 / CBS 421 / NBRC 0211 / NRRL Y-12639)</name>
    <name type="common">Saccharomyces dairenensis</name>
    <dbReference type="NCBI Taxonomy" id="1071378"/>
    <lineage>
        <taxon>Eukaryota</taxon>
        <taxon>Fungi</taxon>
        <taxon>Dikarya</taxon>
        <taxon>Ascomycota</taxon>
        <taxon>Saccharomycotina</taxon>
        <taxon>Saccharomycetes</taxon>
        <taxon>Saccharomycetales</taxon>
        <taxon>Saccharomycetaceae</taxon>
        <taxon>Naumovozyma</taxon>
    </lineage>
</organism>
<protein>
    <recommendedName>
        <fullName evidence="1">AB hydrolase-1 domain-containing protein</fullName>
    </recommendedName>
</protein>
<dbReference type="InterPro" id="IPR000073">
    <property type="entry name" value="AB_hydrolase_1"/>
</dbReference>
<reference evidence="2 3" key="1">
    <citation type="journal article" date="2011" name="Proc. Natl. Acad. Sci. U.S.A.">
        <title>Evolutionary erosion of yeast sex chromosomes by mating-type switching accidents.</title>
        <authorList>
            <person name="Gordon J.L."/>
            <person name="Armisen D."/>
            <person name="Proux-Wera E."/>
            <person name="Oheigeartaigh S.S."/>
            <person name="Byrne K.P."/>
            <person name="Wolfe K.H."/>
        </authorList>
    </citation>
    <scope>NUCLEOTIDE SEQUENCE [LARGE SCALE GENOMIC DNA]</scope>
    <source>
        <strain evidence="3">ATCC 10597 / BCRC 20456 / CBS 421 / NBRC 0211 / NRRL Y-12639</strain>
    </source>
</reference>
<dbReference type="eggNOG" id="KOG4409">
    <property type="taxonomic scope" value="Eukaryota"/>
</dbReference>
<feature type="domain" description="AB hydrolase-1" evidence="1">
    <location>
        <begin position="98"/>
        <end position="403"/>
    </location>
</feature>
<dbReference type="GO" id="GO:0035965">
    <property type="term" value="P:cardiolipin acyl-chain remodeling"/>
    <property type="evidence" value="ECO:0007669"/>
    <property type="project" value="TreeGrafter"/>
</dbReference>
<dbReference type="Proteomes" id="UP000000689">
    <property type="component" value="Chromosome 10"/>
</dbReference>
<accession>G0WGT5</accession>
<dbReference type="InterPro" id="IPR029058">
    <property type="entry name" value="AB_hydrolase_fold"/>
</dbReference>
<keyword evidence="3" id="KW-1185">Reference proteome</keyword>
<dbReference type="OMA" id="YGQYDFM"/>
<dbReference type="Pfam" id="PF00561">
    <property type="entry name" value="Abhydrolase_1"/>
    <property type="match status" value="1"/>
</dbReference>
<name>G0WGT5_NAUDC</name>
<dbReference type="GO" id="GO:0005743">
    <property type="term" value="C:mitochondrial inner membrane"/>
    <property type="evidence" value="ECO:0007669"/>
    <property type="project" value="TreeGrafter"/>
</dbReference>
<dbReference type="GO" id="GO:0055088">
    <property type="term" value="P:lipid homeostasis"/>
    <property type="evidence" value="ECO:0007669"/>
    <property type="project" value="TreeGrafter"/>
</dbReference>
<dbReference type="SUPFAM" id="SSF53474">
    <property type="entry name" value="alpha/beta-Hydrolases"/>
    <property type="match status" value="1"/>
</dbReference>
<dbReference type="PANTHER" id="PTHR42886:SF23">
    <property type="entry name" value="1-ACYLGLYCEROL-3-PHOSPHATE O-ACYLTRANSFERASE ICT1-RELATED"/>
    <property type="match status" value="1"/>
</dbReference>
<dbReference type="EMBL" id="HE580276">
    <property type="protein sequence ID" value="CCD27013.1"/>
    <property type="molecule type" value="Genomic_DNA"/>
</dbReference>
<evidence type="ECO:0000313" key="3">
    <source>
        <dbReference type="Proteomes" id="UP000000689"/>
    </source>
</evidence>
<dbReference type="Gene3D" id="3.40.50.1820">
    <property type="entry name" value="alpha/beta hydrolase"/>
    <property type="match status" value="1"/>
</dbReference>
<gene>
    <name evidence="2" type="primary">NDAI0J01210</name>
    <name evidence="2" type="ordered locus">NDAI_0J01210</name>
</gene>
<dbReference type="HOGENOM" id="CLU_017361_1_1_1"/>
<dbReference type="GeneID" id="11494193"/>
<dbReference type="OrthoDB" id="7457040at2759"/>
<dbReference type="KEGG" id="ndi:NDAI_0J01210"/>
<dbReference type="RefSeq" id="XP_003672256.1">
    <property type="nucleotide sequence ID" value="XM_003672208.1"/>
</dbReference>
<dbReference type="GO" id="GO:0042171">
    <property type="term" value="F:lysophosphatidic acid acyltransferase activity"/>
    <property type="evidence" value="ECO:0007669"/>
    <property type="project" value="TreeGrafter"/>
</dbReference>
<dbReference type="AlphaFoldDB" id="G0WGT5"/>
<dbReference type="PANTHER" id="PTHR42886">
    <property type="entry name" value="RE40534P-RELATED"/>
    <property type="match status" value="1"/>
</dbReference>
<dbReference type="STRING" id="1071378.G0WGT5"/>
<evidence type="ECO:0000259" key="1">
    <source>
        <dbReference type="Pfam" id="PF00561"/>
    </source>
</evidence>